<dbReference type="PANTHER" id="PTHR12809:SF2">
    <property type="entry name" value="MEDIATOR OF RNA POLYMERASE II TRANSCRIPTION SUBUNIT 14"/>
    <property type="match status" value="1"/>
</dbReference>
<comment type="similarity">
    <text evidence="2 7">Belongs to the Mediator complex subunit 14 family.</text>
</comment>
<sequence>MDNSNDQFEREASTRKQILFQHFQETRERFIRLLVLLRWSKKSKKTLDKFNQVSSAMDLKVNSFDMASFTLFHAARILSRLREPVFDLPTAIDVLTTGTYPRLPHIIQQSRGDLQNSADDFTTQDKERAISKLTDIIRMKLLQCTIPPNMFVNKLENGQVNLIAENEFSIIMTLNHKREEGESNTDELKYYWQIIYLDLLVNEDGINVSPIHDDIVQRLSTVIQKRLYYLDESDTMVPSMVDIYNIIHLVTIRIAMDIITKQAKTLKWPNEIVTCETFNESVDQDFSLSLKYWHKAPPMVSFIEKVMDGIEDDEKNFFLKDKGSRNELKIFIDKSKQIVFDMQPKLRCNYTPAINLSRINLGKIISDCIFYHSIERLESVKVFLNRERLFPDIQLITDAESNQAYLSISVFEEYILILGIDWKTGHFQLHLSVDGEKLDVDYSEFVTRINNIDVRKSKFSEQLLSSLEGARKRTIIHAYKTAGALLDLDVHSALFEGDGLSDENVYFSFPNVSTAFIQIRVTPFSYERRKPLVSSRVVIERSPKIIDIPIPSSLFLDIYQPAPEEEIDSYEPTQKRVKRMTCMTALQKTLVAFRHLKQIIAASKHKVLFGTMLRQVQISNRFSYDLTDQEYEMIILPNDNSNFSFLDLECITLSIDVNTYEWVATVYERRPLPVIIPQNSKQHYVNDRLTFKYTTMRNCQNLFEEFYQDLLSIDRMYPLALQVIHPSPHFAGILQQACTVEMVSHTKIRIDYGNCGYKLIIKNVDKRYRVILYPTNRFEADLEEYFNKHSRNDTYGEVMCKLVQLLLKSTVPLNKLKQFLSDRHPTSWYLIPRSMYSFKVVHKGKTTREFLVTCRASGQVEFKATDDSFHVISAPFGEEIDNAVLSLKRCCTSSTLLENMSPPLQIALSAENIKQQDNTLSFSSPTYEYSCEFNNYELKLTKIVPRKNSILTKDEEEFLKEAFTKYYLNSALEAGVSLSGNFFSHSFLLILFFPNPLFKHVVQAWYLLKDKIDLVFFNPYPVRNAQRRTYDESFGLAEVKLPTSLSALLPVFSSGKIIEKKTLNSVYVITLLVRVYIGDDFIDLPIQYGANMELKFGDQKLTSEVATKIIGESQRQEVPEEGSDNTLLKLLTYITANCTIPQLLDI</sequence>
<dbReference type="InterPro" id="IPR055122">
    <property type="entry name" value="Med14_N"/>
</dbReference>
<evidence type="ECO:0000256" key="4">
    <source>
        <dbReference type="ARBA" id="ARBA00023159"/>
    </source>
</evidence>
<dbReference type="GO" id="GO:0003712">
    <property type="term" value="F:transcription coregulator activity"/>
    <property type="evidence" value="ECO:0007669"/>
    <property type="project" value="UniProtKB-UniRule"/>
</dbReference>
<reference evidence="9 10" key="1">
    <citation type="journal article" date="2010" name="Cell">
        <title>The genome of Naegleria gruberi illuminates early eukaryotic versatility.</title>
        <authorList>
            <person name="Fritz-Laylin L.K."/>
            <person name="Prochnik S.E."/>
            <person name="Ginger M.L."/>
            <person name="Dacks J.B."/>
            <person name="Carpenter M.L."/>
            <person name="Field M.C."/>
            <person name="Kuo A."/>
            <person name="Paredez A."/>
            <person name="Chapman J."/>
            <person name="Pham J."/>
            <person name="Shu S."/>
            <person name="Neupane R."/>
            <person name="Cipriano M."/>
            <person name="Mancuso J."/>
            <person name="Tu H."/>
            <person name="Salamov A."/>
            <person name="Lindquist E."/>
            <person name="Shapiro H."/>
            <person name="Lucas S."/>
            <person name="Grigoriev I.V."/>
            <person name="Cande W.Z."/>
            <person name="Fulton C."/>
            <person name="Rokhsar D.S."/>
            <person name="Dawson S.C."/>
        </authorList>
    </citation>
    <scope>NUCLEOTIDE SEQUENCE [LARGE SCALE GENOMIC DNA]</scope>
    <source>
        <strain evidence="9 10">NEG-M</strain>
    </source>
</reference>
<keyword evidence="3 7" id="KW-0805">Transcription regulation</keyword>
<accession>D2V863</accession>
<gene>
    <name evidence="9" type="ORF">NAEGRDRAFT_65043</name>
</gene>
<dbReference type="GO" id="GO:0016592">
    <property type="term" value="C:mediator complex"/>
    <property type="evidence" value="ECO:0007669"/>
    <property type="project" value="UniProtKB-UniRule"/>
</dbReference>
<dbReference type="RefSeq" id="XP_002679736.1">
    <property type="nucleotide sequence ID" value="XM_002679690.1"/>
</dbReference>
<evidence type="ECO:0000256" key="5">
    <source>
        <dbReference type="ARBA" id="ARBA00023163"/>
    </source>
</evidence>
<dbReference type="GeneID" id="8861170"/>
<dbReference type="GO" id="GO:0070847">
    <property type="term" value="C:core mediator complex"/>
    <property type="evidence" value="ECO:0007669"/>
    <property type="project" value="TreeGrafter"/>
</dbReference>
<dbReference type="AlphaFoldDB" id="D2V863"/>
<comment type="subunit">
    <text evidence="7">Component of the Mediator complex.</text>
</comment>
<keyword evidence="10" id="KW-1185">Reference proteome</keyword>
<evidence type="ECO:0000256" key="3">
    <source>
        <dbReference type="ARBA" id="ARBA00023015"/>
    </source>
</evidence>
<dbReference type="OMA" id="EMIILPN"/>
<proteinExistence type="inferred from homology"/>
<evidence type="ECO:0000313" key="9">
    <source>
        <dbReference type="EMBL" id="EFC46992.1"/>
    </source>
</evidence>
<dbReference type="VEuPathDB" id="AmoebaDB:NAEGRDRAFT_65043"/>
<evidence type="ECO:0000256" key="2">
    <source>
        <dbReference type="ARBA" id="ARBA00007813"/>
    </source>
</evidence>
<dbReference type="EMBL" id="GG738856">
    <property type="protein sequence ID" value="EFC46992.1"/>
    <property type="molecule type" value="Genomic_DNA"/>
</dbReference>
<keyword evidence="4 7" id="KW-0010">Activator</keyword>
<dbReference type="OrthoDB" id="205099at2759"/>
<dbReference type="InParanoid" id="D2V863"/>
<evidence type="ECO:0000259" key="8">
    <source>
        <dbReference type="Pfam" id="PF08638"/>
    </source>
</evidence>
<dbReference type="GO" id="GO:0006357">
    <property type="term" value="P:regulation of transcription by RNA polymerase II"/>
    <property type="evidence" value="ECO:0007669"/>
    <property type="project" value="InterPro"/>
</dbReference>
<dbReference type="STRING" id="5762.D2V863"/>
<evidence type="ECO:0000313" key="10">
    <source>
        <dbReference type="Proteomes" id="UP000006671"/>
    </source>
</evidence>
<comment type="function">
    <text evidence="7">Component of the Mediator complex, a coactivator involved in the regulated transcription of nearly all RNA polymerase II-dependent genes. Mediator functions as a bridge to convey information from gene-specific regulatory proteins to the basal RNA polymerase II transcription machinery. Mediator is recruited to promoters by direct interactions with regulatory proteins and serves as a scaffold for the assembly of a functional preinitiation complex with RNA polymerase II and the general transcription factors.</text>
</comment>
<dbReference type="InterPro" id="IPR013947">
    <property type="entry name" value="Mediator_Med14"/>
</dbReference>
<organism evidence="10">
    <name type="scientific">Naegleria gruberi</name>
    <name type="common">Amoeba</name>
    <dbReference type="NCBI Taxonomy" id="5762"/>
    <lineage>
        <taxon>Eukaryota</taxon>
        <taxon>Discoba</taxon>
        <taxon>Heterolobosea</taxon>
        <taxon>Tetramitia</taxon>
        <taxon>Eutetramitia</taxon>
        <taxon>Vahlkampfiidae</taxon>
        <taxon>Naegleria</taxon>
    </lineage>
</organism>
<dbReference type="eggNOG" id="KOG1875">
    <property type="taxonomic scope" value="Eukaryota"/>
</dbReference>
<dbReference type="Proteomes" id="UP000006671">
    <property type="component" value="Unassembled WGS sequence"/>
</dbReference>
<evidence type="ECO:0000256" key="6">
    <source>
        <dbReference type="ARBA" id="ARBA00023242"/>
    </source>
</evidence>
<keyword evidence="6 7" id="KW-0539">Nucleus</keyword>
<keyword evidence="5 7" id="KW-0804">Transcription</keyword>
<dbReference type="PANTHER" id="PTHR12809">
    <property type="entry name" value="MEDIATOR COMPLEX SUBUNIT"/>
    <property type="match status" value="1"/>
</dbReference>
<comment type="subcellular location">
    <subcellularLocation>
        <location evidence="1 7">Nucleus</location>
    </subcellularLocation>
</comment>
<name>D2V863_NAEGR</name>
<protein>
    <recommendedName>
        <fullName evidence="7">Mediator of RNA polymerase II transcription subunit 14</fullName>
    </recommendedName>
    <alternativeName>
        <fullName evidence="7">Mediator complex subunit 14</fullName>
    </alternativeName>
</protein>
<dbReference type="KEGG" id="ngr:NAEGRDRAFT_65043"/>
<dbReference type="Pfam" id="PF08638">
    <property type="entry name" value="Med14"/>
    <property type="match status" value="1"/>
</dbReference>
<evidence type="ECO:0000256" key="7">
    <source>
        <dbReference type="RuleBase" id="RU365082"/>
    </source>
</evidence>
<evidence type="ECO:0000256" key="1">
    <source>
        <dbReference type="ARBA" id="ARBA00004123"/>
    </source>
</evidence>
<feature type="domain" description="Mediator complex subunit MED14 N-terminal" evidence="8">
    <location>
        <begin position="9"/>
        <end position="175"/>
    </location>
</feature>